<dbReference type="Gene3D" id="3.30.70.2330">
    <property type="match status" value="1"/>
</dbReference>
<dbReference type="EMBL" id="MN738929">
    <property type="protein sequence ID" value="QHT31980.1"/>
    <property type="molecule type" value="Genomic_DNA"/>
</dbReference>
<name>A0A6C0EUT1_9ZZZZ</name>
<evidence type="ECO:0000313" key="1">
    <source>
        <dbReference type="EMBL" id="QHT31980.1"/>
    </source>
</evidence>
<organism evidence="1">
    <name type="scientific">viral metagenome</name>
    <dbReference type="NCBI Taxonomy" id="1070528"/>
    <lineage>
        <taxon>unclassified sequences</taxon>
        <taxon>metagenomes</taxon>
        <taxon>organismal metagenomes</taxon>
    </lineage>
</organism>
<proteinExistence type="predicted"/>
<protein>
    <recommendedName>
        <fullName evidence="2">HIRAN domain-containing protein</fullName>
    </recommendedName>
</protein>
<sequence>MSIYGHYNHQYYGNKIIFPENSFLISGISFYKDNCLNINYETELIMKIEQNQYDSSAISILNDNKIVGYVPKQIKELCINNITEKLKIINIKTINGNYGIRVIPECFYLYEPLSNVFFSD</sequence>
<evidence type="ECO:0008006" key="2">
    <source>
        <dbReference type="Google" id="ProtNLM"/>
    </source>
</evidence>
<dbReference type="AlphaFoldDB" id="A0A6C0EUT1"/>
<accession>A0A6C0EUT1</accession>
<reference evidence="1" key="1">
    <citation type="journal article" date="2020" name="Nature">
        <title>Giant virus diversity and host interactions through global metagenomics.</title>
        <authorList>
            <person name="Schulz F."/>
            <person name="Roux S."/>
            <person name="Paez-Espino D."/>
            <person name="Jungbluth S."/>
            <person name="Walsh D.A."/>
            <person name="Denef V.J."/>
            <person name="McMahon K.D."/>
            <person name="Konstantinidis K.T."/>
            <person name="Eloe-Fadrosh E.A."/>
            <person name="Kyrpides N.C."/>
            <person name="Woyke T."/>
        </authorList>
    </citation>
    <scope>NUCLEOTIDE SEQUENCE</scope>
    <source>
        <strain evidence="1">GVMAG-M-3300009159-65</strain>
    </source>
</reference>